<keyword evidence="5" id="KW-0812">Transmembrane</keyword>
<evidence type="ECO:0000256" key="3">
    <source>
        <dbReference type="PROSITE-ProRule" id="PRU00284"/>
    </source>
</evidence>
<dbReference type="Gene3D" id="1.10.287.950">
    <property type="entry name" value="Methyl-accepting chemotaxis protein"/>
    <property type="match status" value="1"/>
</dbReference>
<dbReference type="CDD" id="cd19411">
    <property type="entry name" value="MCP2201-like_sensor"/>
    <property type="match status" value="1"/>
</dbReference>
<feature type="domain" description="HAMP" evidence="7">
    <location>
        <begin position="213"/>
        <end position="265"/>
    </location>
</feature>
<evidence type="ECO:0000313" key="9">
    <source>
        <dbReference type="Proteomes" id="UP001205861"/>
    </source>
</evidence>
<dbReference type="InterPro" id="IPR004089">
    <property type="entry name" value="MCPsignal_dom"/>
</dbReference>
<organism evidence="8 9">
    <name type="scientific">Massilia solisilvae</name>
    <dbReference type="NCBI Taxonomy" id="1811225"/>
    <lineage>
        <taxon>Bacteria</taxon>
        <taxon>Pseudomonadati</taxon>
        <taxon>Pseudomonadota</taxon>
        <taxon>Betaproteobacteria</taxon>
        <taxon>Burkholderiales</taxon>
        <taxon>Oxalobacteraceae</taxon>
        <taxon>Telluria group</taxon>
        <taxon>Massilia</taxon>
    </lineage>
</organism>
<dbReference type="InterPro" id="IPR051310">
    <property type="entry name" value="MCP_chemotaxis"/>
</dbReference>
<evidence type="ECO:0000256" key="4">
    <source>
        <dbReference type="SAM" id="Coils"/>
    </source>
</evidence>
<dbReference type="PROSITE" id="PS50111">
    <property type="entry name" value="CHEMOTAXIS_TRANSDUC_2"/>
    <property type="match status" value="1"/>
</dbReference>
<dbReference type="CDD" id="cd06225">
    <property type="entry name" value="HAMP"/>
    <property type="match status" value="1"/>
</dbReference>
<feature type="transmembrane region" description="Helical" evidence="5">
    <location>
        <begin position="15"/>
        <end position="35"/>
    </location>
</feature>
<keyword evidence="5" id="KW-0472">Membrane</keyword>
<evidence type="ECO:0000256" key="2">
    <source>
        <dbReference type="ARBA" id="ARBA00029447"/>
    </source>
</evidence>
<reference evidence="8 9" key="1">
    <citation type="submission" date="2022-08" db="EMBL/GenBank/DDBJ databases">
        <title>Reclassification of Massilia species as members of the genera Telluria, Duganella, Pseudoduganella, Mokoshia gen. nov. and Zemynaea gen. nov. using orthogonal and non-orthogonal genome-based approaches.</title>
        <authorList>
            <person name="Bowman J.P."/>
        </authorList>
    </citation>
    <scope>NUCLEOTIDE SEQUENCE [LARGE SCALE GENOMIC DNA]</scope>
    <source>
        <strain evidence="8 9">JCM 31607</strain>
    </source>
</reference>
<sequence>MMRLDDLKIGTRMGASYALLCLLMTLLTAVGVWLLRDFGARSEEMMTDALAKVRIINDWRAATELNGMRTTIMITSENEAERTALAPQIKQTSARISNLQKQLEQLVEDAEGKALYASIGTKRKAYIALRDSAFKARADGNAQEAATIARGDMAAAQKAYVDEIDSLVEHARAMAAGQAAQVKARGAAGQKALGALWLGALVVAVSSAVLAARSIGRPLAHAVEVTNAVAQGRLHNREERHAHNETGQLLAALNRMNRDLYRVVGKVRDSSAAIAAASGEIAHGNVDLSARTEQQASSLEETAASVEELTSTVKQNAAHARHASQLASNASGVAAKGGELVAQVVGSMDAINTSARRITDIIGVIDGIAFQTNILALNAAVEAARAGEQGRGFAVVASEVRNLAQRSASAAKEIKALIEVSVQEVGTGSSLVGKAGATMEQIVSSVHEVSAIMQDIALASSEQEAGIGQLSQAISGMDAMTQQNAALVEQAAAASETLRQQAQELEEAVRVFQLEQDATVHSLQPPGAGGARSLALAA</sequence>
<evidence type="ECO:0000259" key="6">
    <source>
        <dbReference type="PROSITE" id="PS50111"/>
    </source>
</evidence>
<dbReference type="InterPro" id="IPR003660">
    <property type="entry name" value="HAMP_dom"/>
</dbReference>
<keyword evidence="4" id="KW-0175">Coiled coil</keyword>
<accession>A0ABT2BL92</accession>
<dbReference type="InterPro" id="IPR024478">
    <property type="entry name" value="HlyB_4HB_MCP"/>
</dbReference>
<feature type="domain" description="Methyl-accepting transducer" evidence="6">
    <location>
        <begin position="270"/>
        <end position="499"/>
    </location>
</feature>
<keyword evidence="5" id="KW-1133">Transmembrane helix</keyword>
<evidence type="ECO:0000256" key="5">
    <source>
        <dbReference type="SAM" id="Phobius"/>
    </source>
</evidence>
<keyword evidence="1" id="KW-0488">Methylation</keyword>
<feature type="coiled-coil region" evidence="4">
    <location>
        <begin position="477"/>
        <end position="515"/>
    </location>
</feature>
<dbReference type="Proteomes" id="UP001205861">
    <property type="component" value="Unassembled WGS sequence"/>
</dbReference>
<keyword evidence="9" id="KW-1185">Reference proteome</keyword>
<dbReference type="PANTHER" id="PTHR43531:SF14">
    <property type="entry name" value="METHYL-ACCEPTING CHEMOTAXIS PROTEIN I-RELATED"/>
    <property type="match status" value="1"/>
</dbReference>
<dbReference type="PANTHER" id="PTHR43531">
    <property type="entry name" value="PROTEIN ICFG"/>
    <property type="match status" value="1"/>
</dbReference>
<evidence type="ECO:0000313" key="8">
    <source>
        <dbReference type="EMBL" id="MCS0609272.1"/>
    </source>
</evidence>
<gene>
    <name evidence="8" type="ORF">NX773_13955</name>
</gene>
<name>A0ABT2BL92_9BURK</name>
<dbReference type="Pfam" id="PF00015">
    <property type="entry name" value="MCPsignal"/>
    <property type="match status" value="1"/>
</dbReference>
<dbReference type="InterPro" id="IPR047347">
    <property type="entry name" value="YvaQ-like_sensor"/>
</dbReference>
<proteinExistence type="inferred from homology"/>
<comment type="caution">
    <text evidence="8">The sequence shown here is derived from an EMBL/GenBank/DDBJ whole genome shotgun (WGS) entry which is preliminary data.</text>
</comment>
<dbReference type="SMART" id="SM00283">
    <property type="entry name" value="MA"/>
    <property type="match status" value="1"/>
</dbReference>
<dbReference type="PROSITE" id="PS50885">
    <property type="entry name" value="HAMP"/>
    <property type="match status" value="1"/>
</dbReference>
<dbReference type="Pfam" id="PF00672">
    <property type="entry name" value="HAMP"/>
    <property type="match status" value="1"/>
</dbReference>
<dbReference type="Pfam" id="PF12729">
    <property type="entry name" value="4HB_MCP_1"/>
    <property type="match status" value="1"/>
</dbReference>
<protein>
    <submittedName>
        <fullName evidence="8">Methyl-accepting chemotaxis protein</fullName>
    </submittedName>
</protein>
<dbReference type="EMBL" id="JANUGV010000003">
    <property type="protein sequence ID" value="MCS0609272.1"/>
    <property type="molecule type" value="Genomic_DNA"/>
</dbReference>
<evidence type="ECO:0000259" key="7">
    <source>
        <dbReference type="PROSITE" id="PS50885"/>
    </source>
</evidence>
<evidence type="ECO:0000256" key="1">
    <source>
        <dbReference type="ARBA" id="ARBA00022481"/>
    </source>
</evidence>
<comment type="similarity">
    <text evidence="2">Belongs to the methyl-accepting chemotaxis (MCP) protein family.</text>
</comment>
<dbReference type="RefSeq" id="WP_258856930.1">
    <property type="nucleotide sequence ID" value="NZ_JANUGV010000003.1"/>
</dbReference>
<dbReference type="SUPFAM" id="SSF58104">
    <property type="entry name" value="Methyl-accepting chemotaxis protein (MCP) signaling domain"/>
    <property type="match status" value="1"/>
</dbReference>
<dbReference type="CDD" id="cd11386">
    <property type="entry name" value="MCP_signal"/>
    <property type="match status" value="1"/>
</dbReference>
<keyword evidence="3" id="KW-0807">Transducer</keyword>